<comment type="catalytic activity">
    <reaction evidence="7">
        <text>a peptidoglycan chain = a peptidoglycan chain with N-acetyl-1,6-anhydromuramyl-[peptide] at the reducing end + a peptidoglycan chain with N-acetylglucosamine at the non-reducing end.</text>
        <dbReference type="EC" id="4.2.2.29"/>
    </reaction>
</comment>
<dbReference type="STRING" id="208480.SAMN02910418_01488"/>
<evidence type="ECO:0000256" key="8">
    <source>
        <dbReference type="SAM" id="MobiDB-lite"/>
    </source>
</evidence>
<comment type="similarity">
    <text evidence="7">Belongs to the transglycosylase MltG family.</text>
</comment>
<evidence type="ECO:0000256" key="5">
    <source>
        <dbReference type="ARBA" id="ARBA00023239"/>
    </source>
</evidence>
<dbReference type="HAMAP" id="MF_02065">
    <property type="entry name" value="MltG"/>
    <property type="match status" value="1"/>
</dbReference>
<protein>
    <recommendedName>
        <fullName evidence="7">Endolytic murein transglycosylase</fullName>
        <ecNumber evidence="7">4.2.2.29</ecNumber>
    </recommendedName>
    <alternativeName>
        <fullName evidence="7">Peptidoglycan lytic transglycosylase</fullName>
    </alternativeName>
    <alternativeName>
        <fullName evidence="7">Peptidoglycan polymerization terminase</fullName>
    </alternativeName>
</protein>
<keyword evidence="6 7" id="KW-0961">Cell wall biogenesis/degradation</keyword>
<dbReference type="GO" id="GO:0008932">
    <property type="term" value="F:lytic endotransglycosylase activity"/>
    <property type="evidence" value="ECO:0007669"/>
    <property type="project" value="UniProtKB-UniRule"/>
</dbReference>
<evidence type="ECO:0000256" key="3">
    <source>
        <dbReference type="ARBA" id="ARBA00022989"/>
    </source>
</evidence>
<evidence type="ECO:0000256" key="6">
    <source>
        <dbReference type="ARBA" id="ARBA00023316"/>
    </source>
</evidence>
<dbReference type="AlphaFoldDB" id="A0A1Q5Q3P2"/>
<gene>
    <name evidence="7" type="primary">mltG</name>
    <name evidence="9" type="ORF">BSZ39_04925</name>
</gene>
<feature type="site" description="Important for catalytic activity" evidence="7">
    <location>
        <position position="257"/>
    </location>
</feature>
<dbReference type="PANTHER" id="PTHR30518">
    <property type="entry name" value="ENDOLYTIC MUREIN TRANSGLYCOSYLASE"/>
    <property type="match status" value="1"/>
</dbReference>
<keyword evidence="4 7" id="KW-0472">Membrane</keyword>
<dbReference type="Pfam" id="PF02618">
    <property type="entry name" value="YceG"/>
    <property type="match status" value="1"/>
</dbReference>
<dbReference type="GO" id="GO:0005886">
    <property type="term" value="C:plasma membrane"/>
    <property type="evidence" value="ECO:0007669"/>
    <property type="project" value="UniProtKB-SubCell"/>
</dbReference>
<dbReference type="OrthoDB" id="9814591at2"/>
<comment type="caution">
    <text evidence="9">The sequence shown here is derived from an EMBL/GenBank/DDBJ whole genome shotgun (WGS) entry which is preliminary data.</text>
</comment>
<dbReference type="Proteomes" id="UP000185628">
    <property type="component" value="Unassembled WGS sequence"/>
</dbReference>
<dbReference type="EC" id="4.2.2.29" evidence="7"/>
<accession>A0A1Q5Q3P2</accession>
<comment type="function">
    <text evidence="7">Functions as a peptidoglycan terminase that cleaves nascent peptidoglycan strands endolytically to terminate their elongation.</text>
</comment>
<evidence type="ECO:0000313" key="9">
    <source>
        <dbReference type="EMBL" id="OKL54312.1"/>
    </source>
</evidence>
<evidence type="ECO:0000256" key="2">
    <source>
        <dbReference type="ARBA" id="ARBA00022692"/>
    </source>
</evidence>
<evidence type="ECO:0000256" key="1">
    <source>
        <dbReference type="ARBA" id="ARBA00022475"/>
    </source>
</evidence>
<dbReference type="InterPro" id="IPR003770">
    <property type="entry name" value="MLTG-like"/>
</dbReference>
<organism evidence="9 10">
    <name type="scientific">Bowdeniella nasicola</name>
    <dbReference type="NCBI Taxonomy" id="208480"/>
    <lineage>
        <taxon>Bacteria</taxon>
        <taxon>Bacillati</taxon>
        <taxon>Actinomycetota</taxon>
        <taxon>Actinomycetes</taxon>
        <taxon>Actinomycetales</taxon>
        <taxon>Actinomycetaceae</taxon>
        <taxon>Bowdeniella</taxon>
    </lineage>
</organism>
<feature type="compositionally biased region" description="Basic and acidic residues" evidence="8">
    <location>
        <begin position="364"/>
        <end position="379"/>
    </location>
</feature>
<dbReference type="Gene3D" id="3.30.1490.480">
    <property type="entry name" value="Endolytic murein transglycosylase"/>
    <property type="match status" value="1"/>
</dbReference>
<keyword evidence="1 7" id="KW-1003">Cell membrane</keyword>
<evidence type="ECO:0000256" key="7">
    <source>
        <dbReference type="HAMAP-Rule" id="MF_02065"/>
    </source>
</evidence>
<evidence type="ECO:0000313" key="10">
    <source>
        <dbReference type="Proteomes" id="UP000185628"/>
    </source>
</evidence>
<keyword evidence="10" id="KW-1185">Reference proteome</keyword>
<comment type="subcellular location">
    <subcellularLocation>
        <location evidence="7">Cell membrane</location>
        <topology evidence="7">Single-pass membrane protein</topology>
    </subcellularLocation>
</comment>
<name>A0A1Q5Q3P2_9ACTO</name>
<reference evidence="10" key="1">
    <citation type="submission" date="2016-12" db="EMBL/GenBank/DDBJ databases">
        <authorList>
            <person name="Meng X."/>
        </authorList>
    </citation>
    <scope>NUCLEOTIDE SEQUENCE [LARGE SCALE GENOMIC DNA]</scope>
    <source>
        <strain evidence="10">DSM 19116</strain>
    </source>
</reference>
<dbReference type="NCBIfam" id="TIGR00247">
    <property type="entry name" value="endolytic transglycosylase MltG"/>
    <property type="match status" value="1"/>
</dbReference>
<sequence length="395" mass="42782">MKDGPTVNSDPASRPGHERRSRRDDIRARRRKRRNRSIIAVIASLAVLAVASWFVTPIVKDLFNRTTASTVTDYEPGGTGEDVTVVIPPGATGAKMAAILKDADVIHTPATFVSAFAANERSSRIQPGTYKLRTKMSAAEAVNALLDPVNRADAALTVPEGFRADQVYERVAKQLGIPLEEVQAAAKDSAAIGLPEEAAGNPEGWFAAQTYSFAPNTSATEVLKEMVAGTRAMLERQKVPAERWQEVLTKASIVEREVPPNYYGEVARVIENRLADVSGPTVGLLQMDSTVLYGLGKRGGIPSAEEVRKDTPYNTYIHKGLPPTPIGSPSEAASKAVLNPPEGNWLYFVTVDLNTGETLFTGDHEEHKRNIQKLRDWRDANSGGPSAEPTSDEAQ</sequence>
<dbReference type="CDD" id="cd08010">
    <property type="entry name" value="MltG_like"/>
    <property type="match status" value="1"/>
</dbReference>
<keyword evidence="5 7" id="KW-0456">Lyase</keyword>
<dbReference type="GO" id="GO:0071555">
    <property type="term" value="P:cell wall organization"/>
    <property type="evidence" value="ECO:0007669"/>
    <property type="project" value="UniProtKB-KW"/>
</dbReference>
<dbReference type="GO" id="GO:0009252">
    <property type="term" value="P:peptidoglycan biosynthetic process"/>
    <property type="evidence" value="ECO:0007669"/>
    <property type="project" value="UniProtKB-UniRule"/>
</dbReference>
<dbReference type="PANTHER" id="PTHR30518:SF2">
    <property type="entry name" value="ENDOLYTIC MUREIN TRANSGLYCOSYLASE"/>
    <property type="match status" value="1"/>
</dbReference>
<feature type="transmembrane region" description="Helical" evidence="7">
    <location>
        <begin position="37"/>
        <end position="55"/>
    </location>
</feature>
<feature type="region of interest" description="Disordered" evidence="8">
    <location>
        <begin position="1"/>
        <end position="30"/>
    </location>
</feature>
<feature type="compositionally biased region" description="Polar residues" evidence="8">
    <location>
        <begin position="1"/>
        <end position="11"/>
    </location>
</feature>
<proteinExistence type="inferred from homology"/>
<keyword evidence="3 7" id="KW-1133">Transmembrane helix</keyword>
<feature type="region of interest" description="Disordered" evidence="8">
    <location>
        <begin position="364"/>
        <end position="395"/>
    </location>
</feature>
<keyword evidence="2 7" id="KW-0812">Transmembrane</keyword>
<dbReference type="EMBL" id="MQVR01000020">
    <property type="protein sequence ID" value="OKL54312.1"/>
    <property type="molecule type" value="Genomic_DNA"/>
</dbReference>
<evidence type="ECO:0000256" key="4">
    <source>
        <dbReference type="ARBA" id="ARBA00023136"/>
    </source>
</evidence>
<feature type="compositionally biased region" description="Basic and acidic residues" evidence="8">
    <location>
        <begin position="15"/>
        <end position="27"/>
    </location>
</feature>